<evidence type="ECO:0000313" key="2">
    <source>
        <dbReference type="Proteomes" id="UP000198571"/>
    </source>
</evidence>
<dbReference type="Pfam" id="PF11122">
    <property type="entry name" value="Spore-coat_CotD"/>
    <property type="match status" value="1"/>
</dbReference>
<protein>
    <submittedName>
        <fullName evidence="1">Spore coat protein D</fullName>
    </submittedName>
</protein>
<dbReference type="STRING" id="1601833.SAMN05518684_11685"/>
<sequence length="112" mass="12245">MFGRRPCTRPQVLGTQVCPTRQNVRNLQCDYIVPVVHPSHTTNVVNHRYNFQHSYPHTESRVDRIQNFHTTAGPGPGQVAGAATGPFGPGMGPGMVAGANMGPWGHRKKCGW</sequence>
<keyword evidence="1" id="KW-0167">Capsid protein</keyword>
<dbReference type="AlphaFoldDB" id="A0A1H9WF69"/>
<dbReference type="EMBL" id="FOGT01000016">
    <property type="protein sequence ID" value="SES32431.1"/>
    <property type="molecule type" value="Genomic_DNA"/>
</dbReference>
<dbReference type="Proteomes" id="UP000198571">
    <property type="component" value="Unassembled WGS sequence"/>
</dbReference>
<dbReference type="InterPro" id="IPR020108">
    <property type="entry name" value="Spore_coat_CotD"/>
</dbReference>
<name>A0A1H9WF69_9BACI</name>
<gene>
    <name evidence="1" type="ORF">SAMN05518684_11685</name>
</gene>
<keyword evidence="1" id="KW-0946">Virion</keyword>
<reference evidence="2" key="1">
    <citation type="submission" date="2016-10" db="EMBL/GenBank/DDBJ databases">
        <authorList>
            <person name="Varghese N."/>
            <person name="Submissions S."/>
        </authorList>
    </citation>
    <scope>NUCLEOTIDE SEQUENCE [LARGE SCALE GENOMIC DNA]</scope>
    <source>
        <strain evidence="2">S9</strain>
    </source>
</reference>
<dbReference type="RefSeq" id="WP_093054634.1">
    <property type="nucleotide sequence ID" value="NZ_FOGT01000016.1"/>
</dbReference>
<organism evidence="1 2">
    <name type="scientific">Salipaludibacillus aurantiacus</name>
    <dbReference type="NCBI Taxonomy" id="1601833"/>
    <lineage>
        <taxon>Bacteria</taxon>
        <taxon>Bacillati</taxon>
        <taxon>Bacillota</taxon>
        <taxon>Bacilli</taxon>
        <taxon>Bacillales</taxon>
        <taxon>Bacillaceae</taxon>
    </lineage>
</organism>
<accession>A0A1H9WF69</accession>
<proteinExistence type="predicted"/>
<dbReference type="OrthoDB" id="2455195at2"/>
<evidence type="ECO:0000313" key="1">
    <source>
        <dbReference type="EMBL" id="SES32431.1"/>
    </source>
</evidence>
<keyword evidence="2" id="KW-1185">Reference proteome</keyword>